<protein>
    <submittedName>
        <fullName evidence="2">PIR Superfamily Protein</fullName>
    </submittedName>
</protein>
<sequence length="230" mass="26621">MVADIDVRYEQLPSYKIYKELNNELNENEYCGECGKIYDMLGEYLLISNICNRLERNIKLRINLLQAILKIISFMILIIGYTIRCLRSCDIYYDYLKRNVPLYYSKNFLCTSSEDNICTIYIQKYESYDPEGVLEDLNKPTLVIGLFINSCYRNVASIFRNAQNLPQRTDIVKRNKIVEPVICVAEPVIYAVEYGFDPAAYANAEISSVKLLVVTENLFSQVGDTCRELN</sequence>
<dbReference type="Pfam" id="PF05795">
    <property type="entry name" value="Plasmodium_Vir"/>
    <property type="match status" value="1"/>
</dbReference>
<dbReference type="EMBL" id="FLQU01000376">
    <property type="protein sequence ID" value="SBS84797.1"/>
    <property type="molecule type" value="Genomic_DNA"/>
</dbReference>
<evidence type="ECO:0000313" key="4">
    <source>
        <dbReference type="Proteomes" id="UP000078546"/>
    </source>
</evidence>
<keyword evidence="1" id="KW-1133">Transmembrane helix</keyword>
<keyword evidence="1" id="KW-0472">Membrane</keyword>
<name>A0A1A8VYL0_PLAOA</name>
<keyword evidence="1" id="KW-0812">Transmembrane</keyword>
<evidence type="ECO:0000256" key="1">
    <source>
        <dbReference type="SAM" id="Phobius"/>
    </source>
</evidence>
<dbReference type="AlphaFoldDB" id="A0A1A8VYL0"/>
<feature type="transmembrane region" description="Helical" evidence="1">
    <location>
        <begin position="62"/>
        <end position="83"/>
    </location>
</feature>
<dbReference type="EMBL" id="FLQV01003076">
    <property type="protein sequence ID" value="SBT02105.1"/>
    <property type="molecule type" value="Genomic_DNA"/>
</dbReference>
<organism evidence="2 5">
    <name type="scientific">Plasmodium ovale curtisi</name>
    <dbReference type="NCBI Taxonomy" id="864141"/>
    <lineage>
        <taxon>Eukaryota</taxon>
        <taxon>Sar</taxon>
        <taxon>Alveolata</taxon>
        <taxon>Apicomplexa</taxon>
        <taxon>Aconoidasida</taxon>
        <taxon>Haemosporida</taxon>
        <taxon>Plasmodiidae</taxon>
        <taxon>Plasmodium</taxon>
        <taxon>Plasmodium (Plasmodium)</taxon>
    </lineage>
</organism>
<evidence type="ECO:0000313" key="2">
    <source>
        <dbReference type="EMBL" id="SBS84797.1"/>
    </source>
</evidence>
<dbReference type="Proteomes" id="UP000078546">
    <property type="component" value="Unassembled WGS sequence"/>
</dbReference>
<dbReference type="InterPro" id="IPR008780">
    <property type="entry name" value="Plasmodium_Vir"/>
</dbReference>
<reference evidence="4 5" key="2">
    <citation type="submission" date="2016-05" db="EMBL/GenBank/DDBJ databases">
        <authorList>
            <person name="Naeem Raeece"/>
        </authorList>
    </citation>
    <scope>NUCLEOTIDE SEQUENCE [LARGE SCALE GENOMIC DNA]</scope>
</reference>
<evidence type="ECO:0000313" key="5">
    <source>
        <dbReference type="Proteomes" id="UP000078560"/>
    </source>
</evidence>
<reference evidence="2" key="1">
    <citation type="submission" date="2016-05" db="EMBL/GenBank/DDBJ databases">
        <authorList>
            <person name="Lavstsen T."/>
            <person name="Jespersen J.S."/>
        </authorList>
    </citation>
    <scope>NUCLEOTIDE SEQUENCE [LARGE SCALE GENOMIC DNA]</scope>
</reference>
<proteinExistence type="predicted"/>
<evidence type="ECO:0000313" key="3">
    <source>
        <dbReference type="EMBL" id="SBT02105.1"/>
    </source>
</evidence>
<dbReference type="Proteomes" id="UP000078560">
    <property type="component" value="Unassembled WGS sequence"/>
</dbReference>
<gene>
    <name evidence="3" type="ORF">POVCU1_073080</name>
    <name evidence="2" type="ORF">POVCU2_0028090</name>
</gene>
<accession>A0A1A8VYL0</accession>